<reference evidence="1" key="1">
    <citation type="journal article" date="2020" name="Stud. Mycol.">
        <title>101 Dothideomycetes genomes: a test case for predicting lifestyles and emergence of pathogens.</title>
        <authorList>
            <person name="Haridas S."/>
            <person name="Albert R."/>
            <person name="Binder M."/>
            <person name="Bloem J."/>
            <person name="Labutti K."/>
            <person name="Salamov A."/>
            <person name="Andreopoulos B."/>
            <person name="Baker S."/>
            <person name="Barry K."/>
            <person name="Bills G."/>
            <person name="Bluhm B."/>
            <person name="Cannon C."/>
            <person name="Castanera R."/>
            <person name="Culley D."/>
            <person name="Daum C."/>
            <person name="Ezra D."/>
            <person name="Gonzalez J."/>
            <person name="Henrissat B."/>
            <person name="Kuo A."/>
            <person name="Liang C."/>
            <person name="Lipzen A."/>
            <person name="Lutzoni F."/>
            <person name="Magnuson J."/>
            <person name="Mondo S."/>
            <person name="Nolan M."/>
            <person name="Ohm R."/>
            <person name="Pangilinan J."/>
            <person name="Park H.-J."/>
            <person name="Ramirez L."/>
            <person name="Alfaro M."/>
            <person name="Sun H."/>
            <person name="Tritt A."/>
            <person name="Yoshinaga Y."/>
            <person name="Zwiers L.-H."/>
            <person name="Turgeon B."/>
            <person name="Goodwin S."/>
            <person name="Spatafora J."/>
            <person name="Crous P."/>
            <person name="Grigoriev I."/>
        </authorList>
    </citation>
    <scope>NUCLEOTIDE SEQUENCE</scope>
    <source>
        <strain evidence="1">CBS 627.86</strain>
    </source>
</reference>
<proteinExistence type="predicted"/>
<evidence type="ECO:0000313" key="1">
    <source>
        <dbReference type="EMBL" id="KAF2108848.1"/>
    </source>
</evidence>
<sequence>MGQSPDRDDYAIWNPSSTGFEHIWDGLNERQQAYRKVDAANSLEELVLFMCLHKDGKAMCRYKAWNLLPVLESERGTIEFRRPCGSENEAAARHWAAFTLCLISSFHRRDWGDVTGNAILEPPRDLKSARAEIRKEARILGLESDIDFRFL</sequence>
<gene>
    <name evidence="1" type="ORF">BDV96DRAFT_652459</name>
</gene>
<dbReference type="EMBL" id="ML977345">
    <property type="protein sequence ID" value="KAF2108848.1"/>
    <property type="molecule type" value="Genomic_DNA"/>
</dbReference>
<accession>A0A6A5YRY6</accession>
<keyword evidence="2" id="KW-1185">Reference proteome</keyword>
<dbReference type="AlphaFoldDB" id="A0A6A5YRY6"/>
<dbReference type="OrthoDB" id="5153587at2759"/>
<protein>
    <submittedName>
        <fullName evidence="1">Uncharacterized protein</fullName>
    </submittedName>
</protein>
<organism evidence="1 2">
    <name type="scientific">Lophiotrema nucula</name>
    <dbReference type="NCBI Taxonomy" id="690887"/>
    <lineage>
        <taxon>Eukaryota</taxon>
        <taxon>Fungi</taxon>
        <taxon>Dikarya</taxon>
        <taxon>Ascomycota</taxon>
        <taxon>Pezizomycotina</taxon>
        <taxon>Dothideomycetes</taxon>
        <taxon>Pleosporomycetidae</taxon>
        <taxon>Pleosporales</taxon>
        <taxon>Lophiotremataceae</taxon>
        <taxon>Lophiotrema</taxon>
    </lineage>
</organism>
<dbReference type="Proteomes" id="UP000799770">
    <property type="component" value="Unassembled WGS sequence"/>
</dbReference>
<name>A0A6A5YRY6_9PLEO</name>
<evidence type="ECO:0000313" key="2">
    <source>
        <dbReference type="Proteomes" id="UP000799770"/>
    </source>
</evidence>